<evidence type="ECO:0000256" key="3">
    <source>
        <dbReference type="ARBA" id="ARBA00022801"/>
    </source>
</evidence>
<evidence type="ECO:0000256" key="2">
    <source>
        <dbReference type="ARBA" id="ARBA00022723"/>
    </source>
</evidence>
<dbReference type="PANTHER" id="PTHR46233:SF3">
    <property type="entry name" value="HYDROXYACYLGLUTATHIONE HYDROLASE GLOC"/>
    <property type="match status" value="1"/>
</dbReference>
<keyword evidence="7" id="KW-1185">Reference proteome</keyword>
<dbReference type="PANTHER" id="PTHR46233">
    <property type="entry name" value="HYDROXYACYLGLUTATHIONE HYDROLASE GLOC"/>
    <property type="match status" value="1"/>
</dbReference>
<dbReference type="SMART" id="SM00849">
    <property type="entry name" value="Lactamase_B"/>
    <property type="match status" value="1"/>
</dbReference>
<dbReference type="CDD" id="cd16275">
    <property type="entry name" value="BaeB-like_MBL-fold"/>
    <property type="match status" value="1"/>
</dbReference>
<proteinExistence type="predicted"/>
<keyword evidence="2" id="KW-0479">Metal-binding</keyword>
<dbReference type="SUPFAM" id="SSF56281">
    <property type="entry name" value="Metallo-hydrolase/oxidoreductase"/>
    <property type="match status" value="1"/>
</dbReference>
<feature type="domain" description="Metallo-beta-lactamase" evidence="5">
    <location>
        <begin position="18"/>
        <end position="181"/>
    </location>
</feature>
<protein>
    <submittedName>
        <fullName evidence="6">Glyoxylase, beta-lactamase superfamily II</fullName>
    </submittedName>
</protein>
<evidence type="ECO:0000259" key="5">
    <source>
        <dbReference type="SMART" id="SM00849"/>
    </source>
</evidence>
<evidence type="ECO:0000256" key="4">
    <source>
        <dbReference type="ARBA" id="ARBA00022833"/>
    </source>
</evidence>
<dbReference type="GO" id="GO:0046872">
    <property type="term" value="F:metal ion binding"/>
    <property type="evidence" value="ECO:0007669"/>
    <property type="project" value="UniProtKB-KW"/>
</dbReference>
<evidence type="ECO:0000313" key="7">
    <source>
        <dbReference type="Proteomes" id="UP000219452"/>
    </source>
</evidence>
<keyword evidence="3" id="KW-0378">Hydrolase</keyword>
<evidence type="ECO:0000256" key="1">
    <source>
        <dbReference type="ARBA" id="ARBA00001947"/>
    </source>
</evidence>
<comment type="cofactor">
    <cofactor evidence="1">
        <name>Zn(2+)</name>
        <dbReference type="ChEBI" id="CHEBI:29105"/>
    </cofactor>
</comment>
<dbReference type="InterPro" id="IPR001279">
    <property type="entry name" value="Metallo-B-lactamas"/>
</dbReference>
<keyword evidence="4" id="KW-0862">Zinc</keyword>
<dbReference type="Gene3D" id="3.60.15.10">
    <property type="entry name" value="Ribonuclease Z/Hydroxyacylglutathione hydrolase-like"/>
    <property type="match status" value="1"/>
</dbReference>
<accession>A0A286GUM7</accession>
<dbReference type="OrthoDB" id="9802248at2"/>
<dbReference type="AlphaFoldDB" id="A0A286GUM7"/>
<dbReference type="RefSeq" id="WP_097131673.1">
    <property type="nucleotide sequence ID" value="NZ_OCNH01000009.1"/>
</dbReference>
<dbReference type="Proteomes" id="UP000219452">
    <property type="component" value="Unassembled WGS sequence"/>
</dbReference>
<name>A0A286GUM7_9BACT</name>
<gene>
    <name evidence="6" type="ORF">SAMN06269250_6304</name>
</gene>
<dbReference type="GO" id="GO:0016787">
    <property type="term" value="F:hydrolase activity"/>
    <property type="evidence" value="ECO:0007669"/>
    <property type="project" value="UniProtKB-KW"/>
</dbReference>
<evidence type="ECO:0000313" key="6">
    <source>
        <dbReference type="EMBL" id="SOD99182.1"/>
    </source>
</evidence>
<dbReference type="Pfam" id="PF00753">
    <property type="entry name" value="Lactamase_B"/>
    <property type="match status" value="1"/>
</dbReference>
<dbReference type="InterPro" id="IPR051453">
    <property type="entry name" value="MBL_Glyoxalase_II"/>
</dbReference>
<reference evidence="7" key="1">
    <citation type="submission" date="2017-09" db="EMBL/GenBank/DDBJ databases">
        <authorList>
            <person name="Varghese N."/>
            <person name="Submissions S."/>
        </authorList>
    </citation>
    <scope>NUCLEOTIDE SEQUENCE [LARGE SCALE GENOMIC DNA]</scope>
    <source>
        <strain evidence="7">DSM 29961</strain>
    </source>
</reference>
<organism evidence="6 7">
    <name type="scientific">Spirosoma fluviale</name>
    <dbReference type="NCBI Taxonomy" id="1597977"/>
    <lineage>
        <taxon>Bacteria</taxon>
        <taxon>Pseudomonadati</taxon>
        <taxon>Bacteroidota</taxon>
        <taxon>Cytophagia</taxon>
        <taxon>Cytophagales</taxon>
        <taxon>Cytophagaceae</taxon>
        <taxon>Spirosoma</taxon>
    </lineage>
</organism>
<sequence length="225" mass="25359">MKTDLILYPLKVSSSTIINNCYVVINRATKQALIIDPAWELAKIEQVLSNEGASVSAILLTHSHNDHVNLADELARRYGCRVFMGADEIKYYTFSCPFLTAIHREEQLPIAGFSISPIFTPGHTHGSVCYLLDDVLFSGDTLFIEGCGQCTDQGADPRKLFLSLQKLKKRLRPSTIVYPGHSFIYETGKAMSSLMNHNIYMQIEDCDLFVKFRMRKAQANTLVFK</sequence>
<dbReference type="InterPro" id="IPR036866">
    <property type="entry name" value="RibonucZ/Hydroxyglut_hydro"/>
</dbReference>
<dbReference type="EMBL" id="OCNH01000009">
    <property type="protein sequence ID" value="SOD99182.1"/>
    <property type="molecule type" value="Genomic_DNA"/>
</dbReference>